<feature type="region of interest" description="Disordered" evidence="6">
    <location>
        <begin position="1172"/>
        <end position="1198"/>
    </location>
</feature>
<evidence type="ECO:0000256" key="5">
    <source>
        <dbReference type="ARBA" id="ARBA00023242"/>
    </source>
</evidence>
<dbReference type="InterPro" id="IPR044210">
    <property type="entry name" value="Tfc3-like"/>
</dbReference>
<evidence type="ECO:0000256" key="1">
    <source>
        <dbReference type="ARBA" id="ARBA00004123"/>
    </source>
</evidence>
<feature type="compositionally biased region" description="Basic and acidic residues" evidence="6">
    <location>
        <begin position="797"/>
        <end position="808"/>
    </location>
</feature>
<evidence type="ECO:0000256" key="2">
    <source>
        <dbReference type="ARBA" id="ARBA00022553"/>
    </source>
</evidence>
<sequence>MDTDFLGAIRDEVALEGLDGISIESLWVRLSARQNFSIKLTDKSKAYLWRCLVTLQGLEYYEIPEPQPPLVVYNSLESFDPDSGRLIELEQVPEDPYPIDIVSKDGIYGSCSMFETRKNVTALVKADGKRPAVTLEEARNTWGEKLVIVASQEIRENAICGHLYDPSHNWSAMTHAYCILERIGRSRYNGCMSVGPFSLQVFSMPPKTIFYHTKILVRLGLVKKQSLTVVDMKHKQQIRRIFHLERFYKEIQSKYSILILQACNYLASRPNHREVASTIREHLEVDATLFKKLYYSYPNFLRADKLPYRDLFPEATEEEYLCKNRLSEKMVHSITMVQHVSVKKEDSEDEGEDEEEDEDGADDTGNDLSGKAKLGKYEWVYERTTLQQCYDAIKNVGPEGVTQTSLTKILNVGDNMARVLIKNMIRMNMVDQILKEKGKQKVKYFIAKEHRLQSKLYQEFVEEKEKLFQKEELSSGNADPHLGSGPSMSNETPPANDTETEVTMDISVSGDINDGVNGIKKENTKGETTVIRSCEDLLAVDEVKEGVKKTVKFKTRRNMAKDKRSDLERTLTSRHLKRMSMILEAVEKDKVLEKTHTFIKMIREREKTEGLDCIIDKKTFDKLAILLVKEKKIRIFKTNIPGSNNEQLREVQLLCAKHIQPTDALIKSKLEQLHLRSRCVPKERLVKAPKKSPAKQQKFTDLPESTQENLRKLQEYKMKIKSFDMVYDPIAPKQYGYLPKMRRLCMAHNILWYLCYDYRGCVLPESSAHNPSESTPGRDTSVSMETQSEAIGTWSDDLKTSRSTEISRSDVAMETDQAKSQGHMGSNKPDMETEDSEKSIDVDIFEQIRNLKEPPVFCDEMSWRRYLPPLPKHKDHPKGWCLISDVLVTLPVSLFCAMVPVSYNLQGLKEILDDPVKSLYPIVYLPYRLTQQLLFARKYIFAFHENCERLAYMGLLSFGTRLLKEKDQVFVYLYKNVCLRDTTRSLEGYCKITMPDGIKCDKRTYTLHSQLEFDHYWTELQEICFASHLNVRKMKNTARELKEDPPVDLSLPECLKPVSPDKLVDDPAHCRLPGDQQGAAGMDSSFYTHLYRNWDWSMKTMKRNFPNYTHMGPLELKPDGLWTSLTKSSPKSTDKYLKVTKPNRLPRILPKERLMLTDTGTGKGPEVVKVTTSKTKGNKGGKGVKRKRKMSGGVSKKKTKVELLRTPKSPRKKRVFRDEIDIEAEKVRTGQRVSWSAKEDSILLTCKIACSILALNSQGDNRSIPVPYFELRNVLHKYCKEKSKDKTTEACKRRISFILKNPRTEHNLSVFLSEALQDQKIDKEYARKKVMWMSEDTIKDFRNLFELLIKKFSTVDLKQSHLPSHLSELPEFNVKMVKKINLHAITHRDVQSTADMYIAVLRNIIQTYAALEDKQGRVYECLKLLNQYPRDCIITATTQLRSNRVITRIKAHERKKQRIPSSLQNYKISQKYWYGYISRFPSSLFEDSVESLHLFENTFKDPSQPLTFNNITQGGYCACIISLMSLGIISFHSQIPNDMIILDPCNEQSWRGLSDPRIDPNKGTASKQSGAQESTACIGESAGVTQGPVPMETDATDEAVKVPEVSAASNSDTSNITSTSKPGHKSSSDADNQMATVGLHEPYWVTDELVKVVVSPTSCFEMEDLPQQLSFPGLAGKTQPTPSRSLITIRRSCAEDAQNLKHFKFQDNFVISSCNIRMKIKAEDEESKGDNQGQRTVAEIVKDVLFSPEEMKRILHKITRTLPFELDMELVWESITPPLLAPCQQLYNAIDSHGGLGISKFDLQDLFVTEDWYCQCLDLLDEKFAVSTAACPFLFVEVLACLICSTVILY</sequence>
<dbReference type="OrthoDB" id="6262911at2759"/>
<evidence type="ECO:0000256" key="3">
    <source>
        <dbReference type="ARBA" id="ARBA00023125"/>
    </source>
</evidence>
<evidence type="ECO:0000259" key="7">
    <source>
        <dbReference type="Pfam" id="PF04182"/>
    </source>
</evidence>
<dbReference type="PANTHER" id="PTHR15180">
    <property type="entry name" value="GENERAL TRANSCRIPTION FACTOR 3C POLYPEPTIDE 1"/>
    <property type="match status" value="1"/>
</dbReference>
<evidence type="ECO:0000313" key="12">
    <source>
        <dbReference type="Proteomes" id="UP000242188"/>
    </source>
</evidence>
<dbReference type="GO" id="GO:0000127">
    <property type="term" value="C:transcription factor TFIIIC complex"/>
    <property type="evidence" value="ECO:0007669"/>
    <property type="project" value="InterPro"/>
</dbReference>
<dbReference type="Pfam" id="PF04182">
    <property type="entry name" value="B-block_TFIIIC"/>
    <property type="match status" value="1"/>
</dbReference>
<dbReference type="Proteomes" id="UP000242188">
    <property type="component" value="Unassembled WGS sequence"/>
</dbReference>
<dbReference type="EMBL" id="NEDP02005055">
    <property type="protein sequence ID" value="OWF43564.1"/>
    <property type="molecule type" value="Genomic_DNA"/>
</dbReference>
<feature type="domain" description="B-block binding subunit of TFIIIC" evidence="7">
    <location>
        <begin position="175"/>
        <end position="250"/>
    </location>
</feature>
<keyword evidence="5" id="KW-0539">Nucleus</keyword>
<feature type="domain" description="GTF3C1 extended winged-helix" evidence="10">
    <location>
        <begin position="571"/>
        <end position="674"/>
    </location>
</feature>
<dbReference type="PANTHER" id="PTHR15180:SF1">
    <property type="entry name" value="GENERAL TRANSCRIPTION FACTOR 3C POLYPEPTIDE 1"/>
    <property type="match status" value="1"/>
</dbReference>
<dbReference type="InterPro" id="IPR046488">
    <property type="entry name" value="Sfc3/Tfc3_C"/>
</dbReference>
<dbReference type="InterPro" id="IPR035625">
    <property type="entry name" value="Tfc3-like_eWH"/>
</dbReference>
<dbReference type="InterPro" id="IPR056428">
    <property type="entry name" value="WH_GTF3C1"/>
</dbReference>
<dbReference type="GO" id="GO:0006384">
    <property type="term" value="P:transcription initiation at RNA polymerase III promoter"/>
    <property type="evidence" value="ECO:0007669"/>
    <property type="project" value="InterPro"/>
</dbReference>
<feature type="compositionally biased region" description="Polar residues" evidence="6">
    <location>
        <begin position="486"/>
        <end position="497"/>
    </location>
</feature>
<dbReference type="InterPro" id="IPR007309">
    <property type="entry name" value="TFIIIC_Bblock-bd"/>
</dbReference>
<feature type="compositionally biased region" description="Basic residues" evidence="6">
    <location>
        <begin position="1176"/>
        <end position="1198"/>
    </location>
</feature>
<comment type="subcellular location">
    <subcellularLocation>
        <location evidence="1">Nucleus</location>
    </subcellularLocation>
</comment>
<dbReference type="GO" id="GO:0042791">
    <property type="term" value="P:5S class rRNA transcription by RNA polymerase III"/>
    <property type="evidence" value="ECO:0007669"/>
    <property type="project" value="TreeGrafter"/>
</dbReference>
<keyword evidence="3" id="KW-0238">DNA-binding</keyword>
<comment type="caution">
    <text evidence="11">The sequence shown here is derived from an EMBL/GenBank/DDBJ whole genome shotgun (WGS) entry which is preliminary data.</text>
</comment>
<proteinExistence type="predicted"/>
<evidence type="ECO:0000256" key="4">
    <source>
        <dbReference type="ARBA" id="ARBA00023163"/>
    </source>
</evidence>
<dbReference type="Pfam" id="PF20222">
    <property type="entry name" value="DUF6581"/>
    <property type="match status" value="1"/>
</dbReference>
<feature type="region of interest" description="Disordered" evidence="6">
    <location>
        <begin position="1604"/>
        <end position="1631"/>
    </location>
</feature>
<evidence type="ECO:0000259" key="8">
    <source>
        <dbReference type="Pfam" id="PF20222"/>
    </source>
</evidence>
<evidence type="ECO:0000313" key="11">
    <source>
        <dbReference type="EMBL" id="OWF43564.1"/>
    </source>
</evidence>
<evidence type="ECO:0000256" key="6">
    <source>
        <dbReference type="SAM" id="MobiDB-lite"/>
    </source>
</evidence>
<organism evidence="11 12">
    <name type="scientific">Mizuhopecten yessoensis</name>
    <name type="common">Japanese scallop</name>
    <name type="synonym">Patinopecten yessoensis</name>
    <dbReference type="NCBI Taxonomy" id="6573"/>
    <lineage>
        <taxon>Eukaryota</taxon>
        <taxon>Metazoa</taxon>
        <taxon>Spiralia</taxon>
        <taxon>Lophotrochozoa</taxon>
        <taxon>Mollusca</taxon>
        <taxon>Bivalvia</taxon>
        <taxon>Autobranchia</taxon>
        <taxon>Pteriomorphia</taxon>
        <taxon>Pectinida</taxon>
        <taxon>Pectinoidea</taxon>
        <taxon>Pectinidae</taxon>
        <taxon>Mizuhopecten</taxon>
    </lineage>
</organism>
<feature type="region of interest" description="Disordered" evidence="6">
    <location>
        <begin position="767"/>
        <end position="786"/>
    </location>
</feature>
<keyword evidence="4" id="KW-0804">Transcription</keyword>
<accession>A0A210Q496</accession>
<feature type="region of interest" description="Disordered" evidence="6">
    <location>
        <begin position="1551"/>
        <end position="1575"/>
    </location>
</feature>
<dbReference type="GO" id="GO:0005634">
    <property type="term" value="C:nucleus"/>
    <property type="evidence" value="ECO:0007669"/>
    <property type="project" value="UniProtKB-SubCell"/>
</dbReference>
<dbReference type="InterPro" id="IPR056467">
    <property type="entry name" value="eWH_GTF3C1"/>
</dbReference>
<keyword evidence="12" id="KW-1185">Reference proteome</keyword>
<feature type="domain" description="General transcription factor 3C polypeptide 1 winged-helix" evidence="9">
    <location>
        <begin position="11"/>
        <end position="116"/>
    </location>
</feature>
<dbReference type="GO" id="GO:0003677">
    <property type="term" value="F:DNA binding"/>
    <property type="evidence" value="ECO:0007669"/>
    <property type="project" value="UniProtKB-KW"/>
</dbReference>
<feature type="compositionally biased region" description="Acidic residues" evidence="6">
    <location>
        <begin position="347"/>
        <end position="365"/>
    </location>
</feature>
<reference evidence="11 12" key="1">
    <citation type="journal article" date="2017" name="Nat. Ecol. Evol.">
        <title>Scallop genome provides insights into evolution of bilaterian karyotype and development.</title>
        <authorList>
            <person name="Wang S."/>
            <person name="Zhang J."/>
            <person name="Jiao W."/>
            <person name="Li J."/>
            <person name="Xun X."/>
            <person name="Sun Y."/>
            <person name="Guo X."/>
            <person name="Huan P."/>
            <person name="Dong B."/>
            <person name="Zhang L."/>
            <person name="Hu X."/>
            <person name="Sun X."/>
            <person name="Wang J."/>
            <person name="Zhao C."/>
            <person name="Wang Y."/>
            <person name="Wang D."/>
            <person name="Huang X."/>
            <person name="Wang R."/>
            <person name="Lv J."/>
            <person name="Li Y."/>
            <person name="Zhang Z."/>
            <person name="Liu B."/>
            <person name="Lu W."/>
            <person name="Hui Y."/>
            <person name="Liang J."/>
            <person name="Zhou Z."/>
            <person name="Hou R."/>
            <person name="Li X."/>
            <person name="Liu Y."/>
            <person name="Li H."/>
            <person name="Ning X."/>
            <person name="Lin Y."/>
            <person name="Zhao L."/>
            <person name="Xing Q."/>
            <person name="Dou J."/>
            <person name="Li Y."/>
            <person name="Mao J."/>
            <person name="Guo H."/>
            <person name="Dou H."/>
            <person name="Li T."/>
            <person name="Mu C."/>
            <person name="Jiang W."/>
            <person name="Fu Q."/>
            <person name="Fu X."/>
            <person name="Miao Y."/>
            <person name="Liu J."/>
            <person name="Yu Q."/>
            <person name="Li R."/>
            <person name="Liao H."/>
            <person name="Li X."/>
            <person name="Kong Y."/>
            <person name="Jiang Z."/>
            <person name="Chourrout D."/>
            <person name="Li R."/>
            <person name="Bao Z."/>
        </authorList>
    </citation>
    <scope>NUCLEOTIDE SEQUENCE [LARGE SCALE GENOMIC DNA]</scope>
    <source>
        <strain evidence="11 12">PY_sf001</strain>
    </source>
</reference>
<feature type="region of interest" description="Disordered" evidence="6">
    <location>
        <begin position="471"/>
        <end position="498"/>
    </location>
</feature>
<feature type="region of interest" description="Disordered" evidence="6">
    <location>
        <begin position="797"/>
        <end position="836"/>
    </location>
</feature>
<gene>
    <name evidence="11" type="ORF">KP79_PYT11209</name>
</gene>
<dbReference type="Pfam" id="PF23704">
    <property type="entry name" value="WHD_GTF3C1_N"/>
    <property type="match status" value="1"/>
</dbReference>
<dbReference type="STRING" id="6573.A0A210Q496"/>
<dbReference type="Pfam" id="PF24101">
    <property type="entry name" value="WHD_GTF3C1"/>
    <property type="match status" value="1"/>
</dbReference>
<evidence type="ECO:0000259" key="10">
    <source>
        <dbReference type="Pfam" id="PF24101"/>
    </source>
</evidence>
<feature type="domain" description="Transcription factor tau subunit sfc3/Tfc3 C-terminal" evidence="8">
    <location>
        <begin position="1372"/>
        <end position="1534"/>
    </location>
</feature>
<feature type="region of interest" description="Disordered" evidence="6">
    <location>
        <begin position="341"/>
        <end position="369"/>
    </location>
</feature>
<protein>
    <submittedName>
        <fullName evidence="11">General transcription factor 3C polypeptide 1</fullName>
    </submittedName>
</protein>
<feature type="compositionally biased region" description="Low complexity" evidence="6">
    <location>
        <begin position="1606"/>
        <end position="1620"/>
    </location>
</feature>
<name>A0A210Q496_MIZYE</name>
<feature type="compositionally biased region" description="Polar residues" evidence="6">
    <location>
        <begin position="1563"/>
        <end position="1575"/>
    </location>
</feature>
<evidence type="ECO:0000259" key="9">
    <source>
        <dbReference type="Pfam" id="PF23704"/>
    </source>
</evidence>
<dbReference type="CDD" id="cd16169">
    <property type="entry name" value="Tau138_eWH"/>
    <property type="match status" value="1"/>
</dbReference>
<keyword evidence="2" id="KW-0597">Phosphoprotein</keyword>